<comment type="caution">
    <text evidence="2">The sequence shown here is derived from an EMBL/GenBank/DDBJ whole genome shotgun (WGS) entry which is preliminary data.</text>
</comment>
<gene>
    <name evidence="2" type="ORF">Scinn_49870</name>
</gene>
<reference evidence="3" key="1">
    <citation type="submission" date="2020-09" db="EMBL/GenBank/DDBJ databases">
        <title>Whole genome shotgun sequence of Streptomyces cinnamonensis NBRC 15873.</title>
        <authorList>
            <person name="Komaki H."/>
            <person name="Tamura T."/>
        </authorList>
    </citation>
    <scope>NUCLEOTIDE SEQUENCE [LARGE SCALE GENOMIC DNA]</scope>
    <source>
        <strain evidence="3">NBRC 15873</strain>
    </source>
</reference>
<accession>A0ABQ3NRW3</accession>
<keyword evidence="1" id="KW-0732">Signal</keyword>
<name>A0ABQ3NRW3_STRVG</name>
<sequence length="187" mass="19493">MGLIMGVRAWVGGCLVAAVAAAGAAWFTASQEAGTTHAVCGPDLGRDDVVAAQSQAVAVVEAVENTRYREDGGSAYLTTRVKTLEALKGEFGDVVHVTQGVKNGGAPGRYATEDPDRYAVLEPGRRYVIAVQSGSTAGGAGTEAWAWYAEPAERGLEGEREHWQEAIATPPETAANRRCEDVDASAG</sequence>
<dbReference type="EMBL" id="BNDV01000010">
    <property type="protein sequence ID" value="GHI15524.1"/>
    <property type="molecule type" value="Genomic_DNA"/>
</dbReference>
<feature type="signal peptide" evidence="1">
    <location>
        <begin position="1"/>
        <end position="24"/>
    </location>
</feature>
<keyword evidence="3" id="KW-1185">Reference proteome</keyword>
<evidence type="ECO:0000313" key="2">
    <source>
        <dbReference type="EMBL" id="GHI15524.1"/>
    </source>
</evidence>
<organism evidence="2 3">
    <name type="scientific">Streptomyces virginiae</name>
    <name type="common">Streptomyces cinnamonensis</name>
    <dbReference type="NCBI Taxonomy" id="1961"/>
    <lineage>
        <taxon>Bacteria</taxon>
        <taxon>Bacillati</taxon>
        <taxon>Actinomycetota</taxon>
        <taxon>Actinomycetes</taxon>
        <taxon>Kitasatosporales</taxon>
        <taxon>Streptomycetaceae</taxon>
        <taxon>Streptomyces</taxon>
    </lineage>
</organism>
<protein>
    <submittedName>
        <fullName evidence="2">Uncharacterized protein</fullName>
    </submittedName>
</protein>
<proteinExistence type="predicted"/>
<evidence type="ECO:0000256" key="1">
    <source>
        <dbReference type="SAM" id="SignalP"/>
    </source>
</evidence>
<evidence type="ECO:0000313" key="3">
    <source>
        <dbReference type="Proteomes" id="UP000660554"/>
    </source>
</evidence>
<dbReference type="Proteomes" id="UP000660554">
    <property type="component" value="Unassembled WGS sequence"/>
</dbReference>
<feature type="chain" id="PRO_5046339230" evidence="1">
    <location>
        <begin position="25"/>
        <end position="187"/>
    </location>
</feature>